<dbReference type="SUPFAM" id="SSF47226">
    <property type="entry name" value="Histidine-containing phosphotransfer domain, HPT domain"/>
    <property type="match status" value="1"/>
</dbReference>
<dbReference type="RefSeq" id="WP_052212184.1">
    <property type="nucleotide sequence ID" value="NZ_FQYW01000011.1"/>
</dbReference>
<dbReference type="InterPro" id="IPR036641">
    <property type="entry name" value="HPT_dom_sf"/>
</dbReference>
<proteinExistence type="predicted"/>
<sequence>MSALTDTLKSMGCGIDEAMARFLNNEAFYEKCFKKFLDDTVFEGLGAALSTNSVEDGFSMAHNLKGVSANLGITPMYEIVAALTEELRAGNMPADAMDRYNEIIKMRDDLKRLV</sequence>
<feature type="domain" description="HPt" evidence="1">
    <location>
        <begin position="41"/>
        <end position="98"/>
    </location>
</feature>
<organism evidence="2 3">
    <name type="scientific">Anaerovibrio lipolyticus DSM 3074</name>
    <dbReference type="NCBI Taxonomy" id="1120997"/>
    <lineage>
        <taxon>Bacteria</taxon>
        <taxon>Bacillati</taxon>
        <taxon>Bacillota</taxon>
        <taxon>Negativicutes</taxon>
        <taxon>Selenomonadales</taxon>
        <taxon>Selenomonadaceae</taxon>
        <taxon>Anaerovibrio</taxon>
    </lineage>
</organism>
<dbReference type="OrthoDB" id="1669200at2"/>
<accession>A0A1M6DJF4</accession>
<evidence type="ECO:0000313" key="2">
    <source>
        <dbReference type="EMBL" id="SHI73434.1"/>
    </source>
</evidence>
<evidence type="ECO:0000313" key="3">
    <source>
        <dbReference type="Proteomes" id="UP000191240"/>
    </source>
</evidence>
<evidence type="ECO:0000259" key="1">
    <source>
        <dbReference type="Pfam" id="PF01627"/>
    </source>
</evidence>
<dbReference type="Proteomes" id="UP000191240">
    <property type="component" value="Unassembled WGS sequence"/>
</dbReference>
<reference evidence="2 3" key="1">
    <citation type="submission" date="2016-11" db="EMBL/GenBank/DDBJ databases">
        <authorList>
            <person name="Jaros S."/>
            <person name="Januszkiewicz K."/>
            <person name="Wedrychowicz H."/>
        </authorList>
    </citation>
    <scope>NUCLEOTIDE SEQUENCE [LARGE SCALE GENOMIC DNA]</scope>
    <source>
        <strain evidence="2 3">DSM 3074</strain>
    </source>
</reference>
<protein>
    <submittedName>
        <fullName evidence="2">Hpt domain-containing protein</fullName>
    </submittedName>
</protein>
<dbReference type="InterPro" id="IPR008207">
    <property type="entry name" value="Sig_transdc_His_kin_Hpt_dom"/>
</dbReference>
<gene>
    <name evidence="2" type="ORF">SAMN02745671_01520</name>
</gene>
<dbReference type="GO" id="GO:0000160">
    <property type="term" value="P:phosphorelay signal transduction system"/>
    <property type="evidence" value="ECO:0007669"/>
    <property type="project" value="InterPro"/>
</dbReference>
<dbReference type="Pfam" id="PF01627">
    <property type="entry name" value="Hpt"/>
    <property type="match status" value="1"/>
</dbReference>
<dbReference type="Gene3D" id="1.20.120.160">
    <property type="entry name" value="HPT domain"/>
    <property type="match status" value="1"/>
</dbReference>
<name>A0A1M6DJF4_9FIRM</name>
<dbReference type="EMBL" id="FQYW01000011">
    <property type="protein sequence ID" value="SHI73434.1"/>
    <property type="molecule type" value="Genomic_DNA"/>
</dbReference>
<dbReference type="AlphaFoldDB" id="A0A1M6DJF4"/>